<comment type="caution">
    <text evidence="1">The sequence shown here is derived from an EMBL/GenBank/DDBJ whole genome shotgun (WGS) entry which is preliminary data.</text>
</comment>
<proteinExistence type="predicted"/>
<gene>
    <name evidence="1" type="ORF">NUW54_g4707</name>
</gene>
<sequence length="331" mass="37706">MVGRKSAFDVSLPKARYRRGVREFIATDTDHRPRSHRETCHSVRSLKREDAPESYAGYDTPVVLINAIKAWLEKQHDTFRFLARATVLMSCNVEQVFATPEPSRFLVIQIAPQTHPTAENWNPGNAFRFVGGSITEKTVARSVMPLSDQRWNEWMTGCRRKGERYRQSATSESSLPFMGTIPTIVIVNPFLITMLDSFHIHGLRYPAPRPHPFGPEVASRLRRYRQHVHLEGEELEVGASEELQLGGVYTLPFRELEQRQDYIMYGTGGDLGLVLQSLSRHYYSAHRTQGTLETTLPILVTKLLVFMPSDTSLRCMTNVAYMPITPSPCLR</sequence>
<evidence type="ECO:0000313" key="1">
    <source>
        <dbReference type="EMBL" id="KAJ3004657.1"/>
    </source>
</evidence>
<organism evidence="1 2">
    <name type="scientific">Trametes sanguinea</name>
    <dbReference type="NCBI Taxonomy" id="158606"/>
    <lineage>
        <taxon>Eukaryota</taxon>
        <taxon>Fungi</taxon>
        <taxon>Dikarya</taxon>
        <taxon>Basidiomycota</taxon>
        <taxon>Agaricomycotina</taxon>
        <taxon>Agaricomycetes</taxon>
        <taxon>Polyporales</taxon>
        <taxon>Polyporaceae</taxon>
        <taxon>Trametes</taxon>
    </lineage>
</organism>
<evidence type="ECO:0000313" key="2">
    <source>
        <dbReference type="Proteomes" id="UP001144978"/>
    </source>
</evidence>
<protein>
    <submittedName>
        <fullName evidence="1">Uncharacterized protein</fullName>
    </submittedName>
</protein>
<accession>A0ACC1PZQ3</accession>
<dbReference type="EMBL" id="JANSHE010001096">
    <property type="protein sequence ID" value="KAJ3004657.1"/>
    <property type="molecule type" value="Genomic_DNA"/>
</dbReference>
<dbReference type="Proteomes" id="UP001144978">
    <property type="component" value="Unassembled WGS sequence"/>
</dbReference>
<keyword evidence="2" id="KW-1185">Reference proteome</keyword>
<name>A0ACC1PZQ3_9APHY</name>
<reference evidence="1" key="1">
    <citation type="submission" date="2022-08" db="EMBL/GenBank/DDBJ databases">
        <title>Genome Sequence of Pycnoporus sanguineus.</title>
        <authorList>
            <person name="Buettner E."/>
        </authorList>
    </citation>
    <scope>NUCLEOTIDE SEQUENCE</scope>
    <source>
        <strain evidence="1">CG-C14</strain>
    </source>
</reference>